<sequence>MNVTQSEKRIRCRLSTNSVVANEPLPSERCRDTGKRCGGIRPGGVVYEADRESTLKPEEFRMSSQPLTF</sequence>
<name>A0A834MMN9_RHYFE</name>
<keyword evidence="2" id="KW-1185">Reference proteome</keyword>
<dbReference type="Proteomes" id="UP000625711">
    <property type="component" value="Unassembled WGS sequence"/>
</dbReference>
<evidence type="ECO:0000313" key="2">
    <source>
        <dbReference type="Proteomes" id="UP000625711"/>
    </source>
</evidence>
<evidence type="ECO:0000313" key="1">
    <source>
        <dbReference type="EMBL" id="KAF7284369.1"/>
    </source>
</evidence>
<organism evidence="1 2">
    <name type="scientific">Rhynchophorus ferrugineus</name>
    <name type="common">Red palm weevil</name>
    <name type="synonym">Curculio ferrugineus</name>
    <dbReference type="NCBI Taxonomy" id="354439"/>
    <lineage>
        <taxon>Eukaryota</taxon>
        <taxon>Metazoa</taxon>
        <taxon>Ecdysozoa</taxon>
        <taxon>Arthropoda</taxon>
        <taxon>Hexapoda</taxon>
        <taxon>Insecta</taxon>
        <taxon>Pterygota</taxon>
        <taxon>Neoptera</taxon>
        <taxon>Endopterygota</taxon>
        <taxon>Coleoptera</taxon>
        <taxon>Polyphaga</taxon>
        <taxon>Cucujiformia</taxon>
        <taxon>Curculionidae</taxon>
        <taxon>Dryophthorinae</taxon>
        <taxon>Rhynchophorus</taxon>
    </lineage>
</organism>
<dbReference type="EMBL" id="JAACXV010000078">
    <property type="protein sequence ID" value="KAF7284369.1"/>
    <property type="molecule type" value="Genomic_DNA"/>
</dbReference>
<gene>
    <name evidence="1" type="ORF">GWI33_022157</name>
</gene>
<dbReference type="AlphaFoldDB" id="A0A834MMN9"/>
<reference evidence="1" key="1">
    <citation type="submission" date="2020-08" db="EMBL/GenBank/DDBJ databases">
        <title>Genome sequencing and assembly of the red palm weevil Rhynchophorus ferrugineus.</title>
        <authorList>
            <person name="Dias G.B."/>
            <person name="Bergman C.M."/>
            <person name="Manee M."/>
        </authorList>
    </citation>
    <scope>NUCLEOTIDE SEQUENCE</scope>
    <source>
        <strain evidence="1">AA-2017</strain>
        <tissue evidence="1">Whole larva</tissue>
    </source>
</reference>
<comment type="caution">
    <text evidence="1">The sequence shown here is derived from an EMBL/GenBank/DDBJ whole genome shotgun (WGS) entry which is preliminary data.</text>
</comment>
<proteinExistence type="predicted"/>
<accession>A0A834MMN9</accession>
<protein>
    <submittedName>
        <fullName evidence="1">Uncharacterized protein</fullName>
    </submittedName>
</protein>